<dbReference type="AlphaFoldDB" id="A0AAW7X5X2"/>
<accession>A0AAW7X5X2</accession>
<dbReference type="Proteomes" id="UP001169760">
    <property type="component" value="Unassembled WGS sequence"/>
</dbReference>
<dbReference type="EMBL" id="JAUOPB010000007">
    <property type="protein sequence ID" value="MDO6422972.1"/>
    <property type="molecule type" value="Genomic_DNA"/>
</dbReference>
<reference evidence="1" key="1">
    <citation type="submission" date="2023-07" db="EMBL/GenBank/DDBJ databases">
        <title>Genome content predicts the carbon catabolic preferences of heterotrophic bacteria.</title>
        <authorList>
            <person name="Gralka M."/>
        </authorList>
    </citation>
    <scope>NUCLEOTIDE SEQUENCE</scope>
    <source>
        <strain evidence="1">I3M17_2</strain>
    </source>
</reference>
<proteinExistence type="predicted"/>
<evidence type="ECO:0000313" key="2">
    <source>
        <dbReference type="Proteomes" id="UP001169760"/>
    </source>
</evidence>
<comment type="caution">
    <text evidence="1">The sequence shown here is derived from an EMBL/GenBank/DDBJ whole genome shotgun (WGS) entry which is preliminary data.</text>
</comment>
<sequence>MINLQPLSYSQHKHIKIITRHGSEFGEAVHTAPVQLNELENMCAQTPVCFMKNTETGQFGLYAILGFNEGENLFLNNDQWRLDYIPLQFRCQPFALGPEQQTHATSAQCISINIHSKRISTTEGKALFNEDGTPTNFLSRIQNNLADIARAAHPTRLFIETLVNNNLVEAATIAIIFNNGETFNYKGLYTINLDKLEEITHAARAKPLERLHINPHHALLTQLEQQHYLAPITWLTQSLGNFQKLISLKNAKLNKAE</sequence>
<dbReference type="RefSeq" id="WP_303492796.1">
    <property type="nucleotide sequence ID" value="NZ_JAUOPB010000007.1"/>
</dbReference>
<dbReference type="Pfam" id="PF07277">
    <property type="entry name" value="SapC"/>
    <property type="match status" value="1"/>
</dbReference>
<dbReference type="InterPro" id="IPR010836">
    <property type="entry name" value="SapC"/>
</dbReference>
<name>A0AAW7X5X2_9GAMM</name>
<gene>
    <name evidence="1" type="ORF">Q4521_10845</name>
</gene>
<evidence type="ECO:0000313" key="1">
    <source>
        <dbReference type="EMBL" id="MDO6422972.1"/>
    </source>
</evidence>
<organism evidence="1 2">
    <name type="scientific">Saccharophagus degradans</name>
    <dbReference type="NCBI Taxonomy" id="86304"/>
    <lineage>
        <taxon>Bacteria</taxon>
        <taxon>Pseudomonadati</taxon>
        <taxon>Pseudomonadota</taxon>
        <taxon>Gammaproteobacteria</taxon>
        <taxon>Cellvibrionales</taxon>
        <taxon>Cellvibrionaceae</taxon>
        <taxon>Saccharophagus</taxon>
    </lineage>
</organism>
<protein>
    <submittedName>
        <fullName evidence="1">SapC family protein</fullName>
    </submittedName>
</protein>